<evidence type="ECO:0000313" key="3">
    <source>
        <dbReference type="Proteomes" id="UP000186551"/>
    </source>
</evidence>
<gene>
    <name evidence="2" type="ORF">A3841_15305</name>
</gene>
<dbReference type="Proteomes" id="UP000186551">
    <property type="component" value="Unassembled WGS sequence"/>
</dbReference>
<accession>A0A1Q5PG30</accession>
<dbReference type="RefSeq" id="WP_073851799.1">
    <property type="nucleotide sequence ID" value="NZ_LVWA01000004.1"/>
</dbReference>
<evidence type="ECO:0000313" key="2">
    <source>
        <dbReference type="EMBL" id="OKL41184.1"/>
    </source>
</evidence>
<feature type="signal peptide" evidence="1">
    <location>
        <begin position="1"/>
        <end position="23"/>
    </location>
</feature>
<dbReference type="InterPro" id="IPR019853">
    <property type="entry name" value="GldB-like"/>
</dbReference>
<comment type="caution">
    <text evidence="2">The sequence shown here is derived from an EMBL/GenBank/DDBJ whole genome shotgun (WGS) entry which is preliminary data.</text>
</comment>
<dbReference type="AlphaFoldDB" id="A0A1Q5PG30"/>
<dbReference type="STRING" id="1797110.A3841_15305"/>
<organism evidence="2 3">
    <name type="scientific">Pontibacter flavimaris</name>
    <dbReference type="NCBI Taxonomy" id="1797110"/>
    <lineage>
        <taxon>Bacteria</taxon>
        <taxon>Pseudomonadati</taxon>
        <taxon>Bacteroidota</taxon>
        <taxon>Cytophagia</taxon>
        <taxon>Cytophagales</taxon>
        <taxon>Hymenobacteraceae</taxon>
        <taxon>Pontibacter</taxon>
    </lineage>
</organism>
<sequence length="326" mass="37061">MVKKIYRIIFLSFIAAGCTNSNAPESNKAEEVGYTIETRDIDNFWAAYDSLATSTDSARTFQEFYLDKASPYFQEFLRVRNFRAKEYAHLVRTMPEYWKTIRPLTEDIQNRKSELGPAFNKFRELYPAFKQPDVCFAIGALRTGGTVTNGLILIGAEIEAADQSVNLSEFEKGNFIGTVLQHKTGDIVGLVLHEAVHTQQLASDAEDSSLLKEAIEEGAADFIASLILNKVTLSKAIYDYGVAHERQLWQEFYADVKAGKLVSDTDWMYNYRSSRPADLGYFIGYRICEAYYHKASDKKQAIEEIIMMKNTEEFLLKSCYTEKFGS</sequence>
<keyword evidence="1" id="KW-0732">Signal</keyword>
<dbReference type="Pfam" id="PF25594">
    <property type="entry name" value="GldB_lipo"/>
    <property type="match status" value="1"/>
</dbReference>
<dbReference type="PROSITE" id="PS51257">
    <property type="entry name" value="PROKAR_LIPOPROTEIN"/>
    <property type="match status" value="1"/>
</dbReference>
<proteinExistence type="predicted"/>
<name>A0A1Q5PG30_9BACT</name>
<dbReference type="EMBL" id="LVWA01000004">
    <property type="protein sequence ID" value="OKL41184.1"/>
    <property type="molecule type" value="Genomic_DNA"/>
</dbReference>
<protein>
    <submittedName>
        <fullName evidence="2">Uncharacterized protein</fullName>
    </submittedName>
</protein>
<dbReference type="OrthoDB" id="6402335at2"/>
<reference evidence="2 3" key="1">
    <citation type="submission" date="2016-03" db="EMBL/GenBank/DDBJ databases">
        <title>Genome sequence of Pontibacter sp. nov., of the family cytophagaceae, isolated from marine sediment of the Yellow Sea, China.</title>
        <authorList>
            <person name="Zhang G."/>
            <person name="Zhang R."/>
        </authorList>
    </citation>
    <scope>NUCLEOTIDE SEQUENCE [LARGE SCALE GENOMIC DNA]</scope>
    <source>
        <strain evidence="2 3">S10-8</strain>
    </source>
</reference>
<keyword evidence="3" id="KW-1185">Reference proteome</keyword>
<evidence type="ECO:0000256" key="1">
    <source>
        <dbReference type="SAM" id="SignalP"/>
    </source>
</evidence>
<feature type="chain" id="PRO_5013180192" evidence="1">
    <location>
        <begin position="24"/>
        <end position="326"/>
    </location>
</feature>